<accession>A0A7J9SDP3</accession>
<proteinExistence type="predicted"/>
<dbReference type="Gene3D" id="1.10.443.10">
    <property type="entry name" value="Intergrase catalytic core"/>
    <property type="match status" value="1"/>
</dbReference>
<dbReference type="SUPFAM" id="SSF56349">
    <property type="entry name" value="DNA breaking-rejoining enzymes"/>
    <property type="match status" value="1"/>
</dbReference>
<reference evidence="3 4" key="1">
    <citation type="submission" date="2020-08" db="EMBL/GenBank/DDBJ databases">
        <authorList>
            <person name="Seo M.-J."/>
        </authorList>
    </citation>
    <scope>NUCLEOTIDE SEQUENCE [LARGE SCALE GENOMIC DNA]</scope>
    <source>
        <strain evidence="3 4">MBLA0160</strain>
    </source>
</reference>
<keyword evidence="4" id="KW-1185">Reference proteome</keyword>
<dbReference type="RefSeq" id="WP_185191263.1">
    <property type="nucleotide sequence ID" value="NZ_JACKXD010000001.1"/>
</dbReference>
<dbReference type="GO" id="GO:0015074">
    <property type="term" value="P:DNA integration"/>
    <property type="evidence" value="ECO:0007669"/>
    <property type="project" value="InterPro"/>
</dbReference>
<feature type="region of interest" description="Disordered" evidence="2">
    <location>
        <begin position="243"/>
        <end position="284"/>
    </location>
</feature>
<dbReference type="InterPro" id="IPR011010">
    <property type="entry name" value="DNA_brk_join_enz"/>
</dbReference>
<dbReference type="EMBL" id="JACKXD010000001">
    <property type="protein sequence ID" value="MBB6644878.1"/>
    <property type="molecule type" value="Genomic_DNA"/>
</dbReference>
<dbReference type="Proteomes" id="UP000546257">
    <property type="component" value="Unassembled WGS sequence"/>
</dbReference>
<evidence type="ECO:0000313" key="4">
    <source>
        <dbReference type="Proteomes" id="UP000546257"/>
    </source>
</evidence>
<comment type="caution">
    <text evidence="3">The sequence shown here is derived from an EMBL/GenBank/DDBJ whole genome shotgun (WGS) entry which is preliminary data.</text>
</comment>
<name>A0A7J9SDP3_9EURY</name>
<evidence type="ECO:0000313" key="3">
    <source>
        <dbReference type="EMBL" id="MBB6644878.1"/>
    </source>
</evidence>
<dbReference type="GO" id="GO:0006310">
    <property type="term" value="P:DNA recombination"/>
    <property type="evidence" value="ECO:0007669"/>
    <property type="project" value="UniProtKB-KW"/>
</dbReference>
<dbReference type="AlphaFoldDB" id="A0A7J9SDP3"/>
<organism evidence="3 4">
    <name type="scientific">Halobellus ruber</name>
    <dbReference type="NCBI Taxonomy" id="2761102"/>
    <lineage>
        <taxon>Archaea</taxon>
        <taxon>Methanobacteriati</taxon>
        <taxon>Methanobacteriota</taxon>
        <taxon>Stenosarchaea group</taxon>
        <taxon>Halobacteria</taxon>
        <taxon>Halobacteriales</taxon>
        <taxon>Haloferacaceae</taxon>
        <taxon>Halobellus</taxon>
    </lineage>
</organism>
<gene>
    <name evidence="3" type="ORF">H5V44_00920</name>
</gene>
<feature type="compositionally biased region" description="Basic and acidic residues" evidence="2">
    <location>
        <begin position="250"/>
        <end position="263"/>
    </location>
</feature>
<sequence>MSKPRHSKEDALDRVLYLDLYTAALQIDDDYRRRVAIILVLCCGRLKMRVGEVLHLHEGWIDWERGVIDIPTFEPCGCGYCWSRSKRNFDPDGEENDAVETFVDYHYHNRFSPKSENGGRAVPFSWSLRITAALEDFFEHHDVIDENYKWVERTMKEHILPNARFLERGDVMFHGLRATGLTFWADLNLDSKAMRDVGGWLREADVHPYRAQSRTELVDKMRDAVGKEPVSVETIDFVSLDPRPLAGESFDPRETNPKQREDPFDPGPVINPRTPDPPAEVDYDPSRFASLAAERDPPTPSERRAFVRRVEALRTGDADDIDDPFLQSLEDEDDDPVAGQARIDEFSETGEYASAAPVHMMKAAYLTCLVYTAWALSFTPIT</sequence>
<evidence type="ECO:0000256" key="1">
    <source>
        <dbReference type="ARBA" id="ARBA00023172"/>
    </source>
</evidence>
<evidence type="ECO:0000256" key="2">
    <source>
        <dbReference type="SAM" id="MobiDB-lite"/>
    </source>
</evidence>
<protein>
    <submittedName>
        <fullName evidence="3">Uncharacterized protein</fullName>
    </submittedName>
</protein>
<dbReference type="InterPro" id="IPR013762">
    <property type="entry name" value="Integrase-like_cat_sf"/>
</dbReference>
<dbReference type="GO" id="GO:0003677">
    <property type="term" value="F:DNA binding"/>
    <property type="evidence" value="ECO:0007669"/>
    <property type="project" value="InterPro"/>
</dbReference>
<keyword evidence="1" id="KW-0233">DNA recombination</keyword>